<protein>
    <submittedName>
        <fullName evidence="2">Uncharacterized protein</fullName>
    </submittedName>
</protein>
<feature type="compositionally biased region" description="Polar residues" evidence="1">
    <location>
        <begin position="1"/>
        <end position="12"/>
    </location>
</feature>
<feature type="compositionally biased region" description="Basic and acidic residues" evidence="1">
    <location>
        <begin position="157"/>
        <end position="201"/>
    </location>
</feature>
<dbReference type="Gramene" id="Ma06_t13310.2">
    <property type="protein sequence ID" value="Ma06_p13310.2"/>
    <property type="gene ID" value="Ma06_g13310"/>
</dbReference>
<evidence type="ECO:0000256" key="1">
    <source>
        <dbReference type="SAM" id="MobiDB-lite"/>
    </source>
</evidence>
<name>A0A804JFT1_MUSAM</name>
<dbReference type="AlphaFoldDB" id="A0A804JFT1"/>
<feature type="region of interest" description="Disordered" evidence="1">
    <location>
        <begin position="54"/>
        <end position="77"/>
    </location>
</feature>
<dbReference type="InParanoid" id="A0A804JFT1"/>
<reference evidence="2" key="1">
    <citation type="submission" date="2021-05" db="UniProtKB">
        <authorList>
            <consortium name="EnsemblPlants"/>
        </authorList>
    </citation>
    <scope>IDENTIFICATION</scope>
    <source>
        <strain evidence="2">subsp. malaccensis</strain>
    </source>
</reference>
<dbReference type="Proteomes" id="UP000012960">
    <property type="component" value="Unplaced"/>
</dbReference>
<proteinExistence type="predicted"/>
<dbReference type="EnsemblPlants" id="Ma06_t13310.2">
    <property type="protein sequence ID" value="Ma06_p13310.2"/>
    <property type="gene ID" value="Ma06_g13310"/>
</dbReference>
<feature type="region of interest" description="Disordered" evidence="1">
    <location>
        <begin position="145"/>
        <end position="233"/>
    </location>
</feature>
<accession>A0A804JFT1</accession>
<evidence type="ECO:0000313" key="3">
    <source>
        <dbReference type="Proteomes" id="UP000012960"/>
    </source>
</evidence>
<sequence length="325" mass="35814">MAVQAQYPTNAFSPDFRNREAGTPNLERRRRVQRSAERVHVQCIRVQEACAGRFHGASHPPQPGPLAAHPYPRRPPAEPVARVRCNFHQRSTCSVVASRVSRSRSRLPSPPTEPGNRRPRPRAEREVADWIGGGAQEALPGATLDVGAAGGEAPDGEGSRAGDGEPAERGVGRARAAAERREPDVVHHGQEQRSHRVRPADEPGAGPTPGRLRCRRPRTVRRRRRRRGGVPGRRRAVVLLRGARAAQGLQGVRGTGRVRSAAPLQARLRMQGLRVEDRHVSRLRLHQERVPPSLHVLMKAARSGFVVPCLGFRRPAGRVEWRGIC</sequence>
<feature type="compositionally biased region" description="Basic residues" evidence="1">
    <location>
        <begin position="212"/>
        <end position="233"/>
    </location>
</feature>
<evidence type="ECO:0000313" key="2">
    <source>
        <dbReference type="EnsemblPlants" id="Ma06_p13310.2"/>
    </source>
</evidence>
<feature type="region of interest" description="Disordered" evidence="1">
    <location>
        <begin position="96"/>
        <end position="124"/>
    </location>
</feature>
<feature type="region of interest" description="Disordered" evidence="1">
    <location>
        <begin position="1"/>
        <end position="38"/>
    </location>
</feature>
<keyword evidence="3" id="KW-1185">Reference proteome</keyword>
<organism evidence="2 3">
    <name type="scientific">Musa acuminata subsp. malaccensis</name>
    <name type="common">Wild banana</name>
    <name type="synonym">Musa malaccensis</name>
    <dbReference type="NCBI Taxonomy" id="214687"/>
    <lineage>
        <taxon>Eukaryota</taxon>
        <taxon>Viridiplantae</taxon>
        <taxon>Streptophyta</taxon>
        <taxon>Embryophyta</taxon>
        <taxon>Tracheophyta</taxon>
        <taxon>Spermatophyta</taxon>
        <taxon>Magnoliopsida</taxon>
        <taxon>Liliopsida</taxon>
        <taxon>Zingiberales</taxon>
        <taxon>Musaceae</taxon>
        <taxon>Musa</taxon>
    </lineage>
</organism>